<keyword evidence="3" id="KW-1185">Reference proteome</keyword>
<evidence type="ECO:0000313" key="2">
    <source>
        <dbReference type="EMBL" id="KAA9150343.1"/>
    </source>
</evidence>
<dbReference type="Proteomes" id="UP000319769">
    <property type="component" value="Unassembled WGS sequence"/>
</dbReference>
<feature type="region of interest" description="Disordered" evidence="1">
    <location>
        <begin position="80"/>
        <end position="99"/>
    </location>
</feature>
<comment type="caution">
    <text evidence="2">The sequence shown here is derived from an EMBL/GenBank/DDBJ whole genome shotgun (WGS) entry which is preliminary data.</text>
</comment>
<proteinExistence type="predicted"/>
<reference evidence="2" key="1">
    <citation type="submission" date="2019-09" db="EMBL/GenBank/DDBJ databases">
        <authorList>
            <person name="Teo W.F.A."/>
            <person name="Duangmal K."/>
        </authorList>
    </citation>
    <scope>NUCLEOTIDE SEQUENCE [LARGE SCALE GENOMIC DNA]</scope>
    <source>
        <strain evidence="2">K81G1</strain>
    </source>
</reference>
<dbReference type="EMBL" id="VMNW02000119">
    <property type="protein sequence ID" value="KAA9150343.1"/>
    <property type="molecule type" value="Genomic_DNA"/>
</dbReference>
<name>A0A5N0UPL9_9PSEU</name>
<dbReference type="AlphaFoldDB" id="A0A5N0UPL9"/>
<dbReference type="RefSeq" id="WP_144757869.1">
    <property type="nucleotide sequence ID" value="NZ_VMNW02000119.1"/>
</dbReference>
<evidence type="ECO:0000313" key="3">
    <source>
        <dbReference type="Proteomes" id="UP000319769"/>
    </source>
</evidence>
<gene>
    <name evidence="2" type="ORF">FPZ12_041260</name>
</gene>
<sequence>MSTRNKGLGGWARNEDVFTVMAAARTARAHSVLIRRVAAAALERAARTSAQTSALITETYRTRAESARLRALVAGEAWHRSPAPEGCDNERHGTPLGAR</sequence>
<evidence type="ECO:0000256" key="1">
    <source>
        <dbReference type="SAM" id="MobiDB-lite"/>
    </source>
</evidence>
<protein>
    <submittedName>
        <fullName evidence="2">Uncharacterized protein</fullName>
    </submittedName>
</protein>
<organism evidence="2 3">
    <name type="scientific">Amycolatopsis acidicola</name>
    <dbReference type="NCBI Taxonomy" id="2596893"/>
    <lineage>
        <taxon>Bacteria</taxon>
        <taxon>Bacillati</taxon>
        <taxon>Actinomycetota</taxon>
        <taxon>Actinomycetes</taxon>
        <taxon>Pseudonocardiales</taxon>
        <taxon>Pseudonocardiaceae</taxon>
        <taxon>Amycolatopsis</taxon>
    </lineage>
</organism>
<accession>A0A5N0UPL9</accession>